<dbReference type="PANTHER" id="PTHR43549:SF3">
    <property type="entry name" value="MULTIDRUG RESISTANCE PROTEIN YPNP-RELATED"/>
    <property type="match status" value="1"/>
</dbReference>
<dbReference type="GO" id="GO:0015297">
    <property type="term" value="F:antiporter activity"/>
    <property type="evidence" value="ECO:0007669"/>
    <property type="project" value="InterPro"/>
</dbReference>
<name>K1U644_9ZZZZ</name>
<comment type="subcellular location">
    <subcellularLocation>
        <location evidence="1">Cell membrane</location>
        <topology evidence="1">Multi-pass membrane protein</topology>
    </subcellularLocation>
</comment>
<evidence type="ECO:0000256" key="1">
    <source>
        <dbReference type="ARBA" id="ARBA00004651"/>
    </source>
</evidence>
<keyword evidence="4 7" id="KW-0812">Transmembrane</keyword>
<feature type="transmembrane region" description="Helical" evidence="7">
    <location>
        <begin position="6"/>
        <end position="23"/>
    </location>
</feature>
<protein>
    <submittedName>
        <fullName evidence="8">MATE efflux family protein</fullName>
    </submittedName>
</protein>
<keyword evidence="6 7" id="KW-0472">Membrane</keyword>
<dbReference type="GO" id="GO:0005886">
    <property type="term" value="C:plasma membrane"/>
    <property type="evidence" value="ECO:0007669"/>
    <property type="project" value="UniProtKB-SubCell"/>
</dbReference>
<dbReference type="EMBL" id="AJWY01000791">
    <property type="protein sequence ID" value="EKC80682.1"/>
    <property type="molecule type" value="Genomic_DNA"/>
</dbReference>
<keyword evidence="3" id="KW-1003">Cell membrane</keyword>
<sequence length="163" mass="17723">MTEGRALPLIFNFTLPLLLGNLLQQTYSLVDAAIVGRFLGINALASVGASTSVVFLILGFCNGCCGGFGIPVAQKFGARDYVTMRRYVAVSLQLAAVMSVVIAVVTSIYCADILHMMSTPENIFTGAYYYLLVTFIGVPFTFFYNLLSSIIRALGDSKTPFWF</sequence>
<feature type="non-terminal residue" evidence="8">
    <location>
        <position position="163"/>
    </location>
</feature>
<dbReference type="InterPro" id="IPR052031">
    <property type="entry name" value="Membrane_Transporter-Flippase"/>
</dbReference>
<evidence type="ECO:0000256" key="3">
    <source>
        <dbReference type="ARBA" id="ARBA00022475"/>
    </source>
</evidence>
<evidence type="ECO:0000256" key="4">
    <source>
        <dbReference type="ARBA" id="ARBA00022692"/>
    </source>
</evidence>
<keyword evidence="5 7" id="KW-1133">Transmembrane helix</keyword>
<evidence type="ECO:0000256" key="6">
    <source>
        <dbReference type="ARBA" id="ARBA00023136"/>
    </source>
</evidence>
<accession>K1U644</accession>
<reference evidence="8" key="1">
    <citation type="journal article" date="2013" name="Environ. Microbiol.">
        <title>Microbiota from the distal guts of lean and obese adolescents exhibit partial functional redundancy besides clear differences in community structure.</title>
        <authorList>
            <person name="Ferrer M."/>
            <person name="Ruiz A."/>
            <person name="Lanza F."/>
            <person name="Haange S.B."/>
            <person name="Oberbach A."/>
            <person name="Till H."/>
            <person name="Bargiela R."/>
            <person name="Campoy C."/>
            <person name="Segura M.T."/>
            <person name="Richter M."/>
            <person name="von Bergen M."/>
            <person name="Seifert J."/>
            <person name="Suarez A."/>
        </authorList>
    </citation>
    <scope>NUCLEOTIDE SEQUENCE</scope>
</reference>
<evidence type="ECO:0000256" key="2">
    <source>
        <dbReference type="ARBA" id="ARBA00022448"/>
    </source>
</evidence>
<feature type="transmembrane region" description="Helical" evidence="7">
    <location>
        <begin position="94"/>
        <end position="115"/>
    </location>
</feature>
<feature type="transmembrane region" description="Helical" evidence="7">
    <location>
        <begin position="53"/>
        <end position="73"/>
    </location>
</feature>
<organism evidence="8">
    <name type="scientific">human gut metagenome</name>
    <dbReference type="NCBI Taxonomy" id="408170"/>
    <lineage>
        <taxon>unclassified sequences</taxon>
        <taxon>metagenomes</taxon>
        <taxon>organismal metagenomes</taxon>
    </lineage>
</organism>
<dbReference type="InterPro" id="IPR002528">
    <property type="entry name" value="MATE_fam"/>
</dbReference>
<dbReference type="PANTHER" id="PTHR43549">
    <property type="entry name" value="MULTIDRUG RESISTANCE PROTEIN YPNP-RELATED"/>
    <property type="match status" value="1"/>
</dbReference>
<evidence type="ECO:0000256" key="5">
    <source>
        <dbReference type="ARBA" id="ARBA00022989"/>
    </source>
</evidence>
<evidence type="ECO:0000313" key="8">
    <source>
        <dbReference type="EMBL" id="EKC80682.1"/>
    </source>
</evidence>
<evidence type="ECO:0000256" key="7">
    <source>
        <dbReference type="SAM" id="Phobius"/>
    </source>
</evidence>
<feature type="transmembrane region" description="Helical" evidence="7">
    <location>
        <begin position="127"/>
        <end position="147"/>
    </location>
</feature>
<proteinExistence type="predicted"/>
<dbReference type="AlphaFoldDB" id="K1U644"/>
<comment type="caution">
    <text evidence="8">The sequence shown here is derived from an EMBL/GenBank/DDBJ whole genome shotgun (WGS) entry which is preliminary data.</text>
</comment>
<keyword evidence="2" id="KW-0813">Transport</keyword>
<dbReference type="Pfam" id="PF01554">
    <property type="entry name" value="MatE"/>
    <property type="match status" value="1"/>
</dbReference>
<dbReference type="GO" id="GO:0042910">
    <property type="term" value="F:xenobiotic transmembrane transporter activity"/>
    <property type="evidence" value="ECO:0007669"/>
    <property type="project" value="InterPro"/>
</dbReference>
<gene>
    <name evidence="8" type="ORF">LEA_01128</name>
</gene>